<comment type="caution">
    <text evidence="2">The sequence shown here is derived from an EMBL/GenBank/DDBJ whole genome shotgun (WGS) entry which is preliminary data.</text>
</comment>
<keyword evidence="1" id="KW-0472">Membrane</keyword>
<proteinExistence type="predicted"/>
<gene>
    <name evidence="2" type="ORF">VNO77_14398</name>
</gene>
<keyword evidence="1" id="KW-1133">Transmembrane helix</keyword>
<accession>A0AAN9LZD2</accession>
<protein>
    <submittedName>
        <fullName evidence="2">Uncharacterized protein</fullName>
    </submittedName>
</protein>
<sequence length="115" mass="13169">MRSHNHWTGFLMQIGNPENYFNPTKWPASKAVFRNEGSEVSNLLANDYCFGRIQERHYYLLTHLVASSVVHYLVASSICPLTTSSLSLRFWNFGSVCHSHGLITLFKLILIGRRP</sequence>
<dbReference type="AlphaFoldDB" id="A0AAN9LZD2"/>
<dbReference type="Proteomes" id="UP001367508">
    <property type="component" value="Unassembled WGS sequence"/>
</dbReference>
<name>A0AAN9LZD2_CANGL</name>
<keyword evidence="3" id="KW-1185">Reference proteome</keyword>
<evidence type="ECO:0000313" key="3">
    <source>
        <dbReference type="Proteomes" id="UP001367508"/>
    </source>
</evidence>
<organism evidence="2 3">
    <name type="scientific">Canavalia gladiata</name>
    <name type="common">Sword bean</name>
    <name type="synonym">Dolichos gladiatus</name>
    <dbReference type="NCBI Taxonomy" id="3824"/>
    <lineage>
        <taxon>Eukaryota</taxon>
        <taxon>Viridiplantae</taxon>
        <taxon>Streptophyta</taxon>
        <taxon>Embryophyta</taxon>
        <taxon>Tracheophyta</taxon>
        <taxon>Spermatophyta</taxon>
        <taxon>Magnoliopsida</taxon>
        <taxon>eudicotyledons</taxon>
        <taxon>Gunneridae</taxon>
        <taxon>Pentapetalae</taxon>
        <taxon>rosids</taxon>
        <taxon>fabids</taxon>
        <taxon>Fabales</taxon>
        <taxon>Fabaceae</taxon>
        <taxon>Papilionoideae</taxon>
        <taxon>50 kb inversion clade</taxon>
        <taxon>NPAAA clade</taxon>
        <taxon>indigoferoid/millettioid clade</taxon>
        <taxon>Phaseoleae</taxon>
        <taxon>Canavalia</taxon>
    </lineage>
</organism>
<evidence type="ECO:0000313" key="2">
    <source>
        <dbReference type="EMBL" id="KAK7344606.1"/>
    </source>
</evidence>
<reference evidence="2 3" key="1">
    <citation type="submission" date="2024-01" db="EMBL/GenBank/DDBJ databases">
        <title>The genomes of 5 underutilized Papilionoideae crops provide insights into root nodulation and disease resistanc.</title>
        <authorList>
            <person name="Jiang F."/>
        </authorList>
    </citation>
    <scope>NUCLEOTIDE SEQUENCE [LARGE SCALE GENOMIC DNA]</scope>
    <source>
        <strain evidence="2">LVBAO_FW01</strain>
        <tissue evidence="2">Leaves</tissue>
    </source>
</reference>
<dbReference type="EMBL" id="JAYMYQ010000003">
    <property type="protein sequence ID" value="KAK7344606.1"/>
    <property type="molecule type" value="Genomic_DNA"/>
</dbReference>
<evidence type="ECO:0000256" key="1">
    <source>
        <dbReference type="SAM" id="Phobius"/>
    </source>
</evidence>
<feature type="transmembrane region" description="Helical" evidence="1">
    <location>
        <begin position="90"/>
        <end position="110"/>
    </location>
</feature>
<keyword evidence="1" id="KW-0812">Transmembrane</keyword>
<feature type="transmembrane region" description="Helical" evidence="1">
    <location>
        <begin position="58"/>
        <end position="78"/>
    </location>
</feature>